<dbReference type="InterPro" id="IPR000719">
    <property type="entry name" value="Prot_kinase_dom"/>
</dbReference>
<sequence length="607" mass="68744">MGSTHKEEVGVLEEILDGRKEPRKLSLSVLKHITNDFSHERIIGYGGCGEVYKGILQNGSVAVKKIFSNLNVEDKEFDREIQSMMQVKHPNVVRFIGYCSNTEHELMRKEGKYIKVEVRERLLCFEHISNGSLRNHITGVIMLELVTGSKEEPDITNVLRRWSHRWKKSGQRTRLFQRQQVIKCIDLAQRCKEVEPIRRPSVCDILASLGKMEGMDCSDQQVDEEVSCLEDMLGIEPLDLHFLVDPNKQTISCSVRLTNDTNDYFAFSVETTNPKQYCIQPDRGVVPPRSERSVAIVVLSRAQQHNKRCSMEDELSVQSTRVDEGVTAADVSEALFTGKEDRTVDHVSLTVSFDMLPSPAEEDFTFAPLAASDEEPQLGAANKVSVWTSNEYGHCGRLSKKKLVSILKSWRARLKVSSHKKLETPKHDHAVDHKEVAAPRCPQGQLPQRDLSPLGEACSRMNMTAIYEILVNRRYRDDEELSEPSLQEWTQQSRDMLAARKRGDLAFRDKDLRAAIDSYTECMDVGPEMVSGTVYVRRSCCHLMCGNLDAALRDAMQAQRQYPEWPLSLYMQAAALSKLGMHSQAMGMLIEASEMEGNHRKSSLILV</sequence>
<dbReference type="InterPro" id="IPR008962">
    <property type="entry name" value="PapD-like_sf"/>
</dbReference>
<dbReference type="InterPro" id="IPR000535">
    <property type="entry name" value="MSP_dom"/>
</dbReference>
<feature type="domain" description="MSP" evidence="1">
    <location>
        <begin position="232"/>
        <end position="354"/>
    </location>
</feature>
<name>A0A3L6F8F3_MAIZE</name>
<dbReference type="SUPFAM" id="SSF48452">
    <property type="entry name" value="TPR-like"/>
    <property type="match status" value="1"/>
</dbReference>
<dbReference type="InterPro" id="IPR013783">
    <property type="entry name" value="Ig-like_fold"/>
</dbReference>
<dbReference type="InterPro" id="IPR011009">
    <property type="entry name" value="Kinase-like_dom_sf"/>
</dbReference>
<dbReference type="PROSITE" id="PS50202">
    <property type="entry name" value="MSP"/>
    <property type="match status" value="1"/>
</dbReference>
<dbReference type="SUPFAM" id="SSF49354">
    <property type="entry name" value="PapD-like"/>
    <property type="match status" value="1"/>
</dbReference>
<accession>A0A3L6F8F3</accession>
<dbReference type="ExpressionAtlas" id="A0A3L6F8F3">
    <property type="expression patterns" value="baseline and differential"/>
</dbReference>
<evidence type="ECO:0000259" key="1">
    <source>
        <dbReference type="PROSITE" id="PS50202"/>
    </source>
</evidence>
<proteinExistence type="predicted"/>
<dbReference type="Gene3D" id="1.25.40.10">
    <property type="entry name" value="Tetratricopeptide repeat domain"/>
    <property type="match status" value="1"/>
</dbReference>
<dbReference type="PANTHER" id="PTHR45707">
    <property type="entry name" value="C2 CALCIUM/LIPID-BINDING PLANT PHOSPHORIBOSYLTRANSFERASE FAMILY PROTEIN"/>
    <property type="match status" value="1"/>
</dbReference>
<dbReference type="Pfam" id="PF25575">
    <property type="entry name" value="TPR_BSK1_C"/>
    <property type="match status" value="1"/>
</dbReference>
<dbReference type="PANTHER" id="PTHR45707:SF50">
    <property type="entry name" value="VESICLE-ASSOCIATED PROTEIN 1-1"/>
    <property type="match status" value="1"/>
</dbReference>
<dbReference type="Proteomes" id="UP000251960">
    <property type="component" value="Chromosome 4"/>
</dbReference>
<evidence type="ECO:0000313" key="2">
    <source>
        <dbReference type="EMBL" id="PWZ29260.1"/>
    </source>
</evidence>
<dbReference type="Pfam" id="PF00635">
    <property type="entry name" value="Motile_Sperm"/>
    <property type="match status" value="1"/>
</dbReference>
<dbReference type="Gene3D" id="3.30.200.20">
    <property type="entry name" value="Phosphorylase Kinase, domain 1"/>
    <property type="match status" value="1"/>
</dbReference>
<dbReference type="SMART" id="SM00028">
    <property type="entry name" value="TPR"/>
    <property type="match status" value="3"/>
</dbReference>
<reference evidence="2" key="1">
    <citation type="journal article" date="2018" name="Nat. Genet.">
        <title>Extensive intraspecific gene order and gene structural variations between Mo17 and other maize genomes.</title>
        <authorList>
            <person name="Sun S."/>
            <person name="Zhou Y."/>
            <person name="Chen J."/>
            <person name="Shi J."/>
            <person name="Zhao H."/>
            <person name="Zhao H."/>
            <person name="Song W."/>
            <person name="Zhang M."/>
            <person name="Cui Y."/>
            <person name="Dong X."/>
            <person name="Liu H."/>
            <person name="Ma X."/>
            <person name="Jiao Y."/>
            <person name="Wang B."/>
            <person name="Wei X."/>
            <person name="Stein J.C."/>
            <person name="Glaubitz J.C."/>
            <person name="Lu F."/>
            <person name="Yu G."/>
            <person name="Liang C."/>
            <person name="Fengler K."/>
            <person name="Li B."/>
            <person name="Rafalski A."/>
            <person name="Schnable P.S."/>
            <person name="Ware D.H."/>
            <person name="Buckler E.S."/>
            <person name="Lai J."/>
        </authorList>
    </citation>
    <scope>NUCLEOTIDE SEQUENCE [LARGE SCALE GENOMIC DNA]</scope>
    <source>
        <tissue evidence="2">Seedling</tissue>
    </source>
</reference>
<protein>
    <recommendedName>
        <fullName evidence="1">MSP domain-containing protein</fullName>
    </recommendedName>
</protein>
<dbReference type="Gene3D" id="1.10.510.10">
    <property type="entry name" value="Transferase(Phosphotransferase) domain 1"/>
    <property type="match status" value="1"/>
</dbReference>
<dbReference type="AlphaFoldDB" id="A0A3L6F8F3"/>
<dbReference type="InterPro" id="IPR019734">
    <property type="entry name" value="TPR_rpt"/>
</dbReference>
<dbReference type="EMBL" id="NCVQ01000005">
    <property type="protein sequence ID" value="PWZ29260.1"/>
    <property type="molecule type" value="Genomic_DNA"/>
</dbReference>
<dbReference type="Gene3D" id="2.60.40.10">
    <property type="entry name" value="Immunoglobulins"/>
    <property type="match status" value="1"/>
</dbReference>
<dbReference type="GO" id="GO:0005524">
    <property type="term" value="F:ATP binding"/>
    <property type="evidence" value="ECO:0007669"/>
    <property type="project" value="InterPro"/>
</dbReference>
<organism evidence="2">
    <name type="scientific">Zea mays</name>
    <name type="common">Maize</name>
    <dbReference type="NCBI Taxonomy" id="4577"/>
    <lineage>
        <taxon>Eukaryota</taxon>
        <taxon>Viridiplantae</taxon>
        <taxon>Streptophyta</taxon>
        <taxon>Embryophyta</taxon>
        <taxon>Tracheophyta</taxon>
        <taxon>Spermatophyta</taxon>
        <taxon>Magnoliopsida</taxon>
        <taxon>Liliopsida</taxon>
        <taxon>Poales</taxon>
        <taxon>Poaceae</taxon>
        <taxon>PACMAD clade</taxon>
        <taxon>Panicoideae</taxon>
        <taxon>Andropogonodae</taxon>
        <taxon>Andropogoneae</taxon>
        <taxon>Tripsacinae</taxon>
        <taxon>Zea</taxon>
    </lineage>
</organism>
<dbReference type="Pfam" id="PF00069">
    <property type="entry name" value="Pkinase"/>
    <property type="match status" value="1"/>
</dbReference>
<dbReference type="GO" id="GO:0004672">
    <property type="term" value="F:protein kinase activity"/>
    <property type="evidence" value="ECO:0007669"/>
    <property type="project" value="InterPro"/>
</dbReference>
<comment type="caution">
    <text evidence="2">The sequence shown here is derived from an EMBL/GenBank/DDBJ whole genome shotgun (WGS) entry which is preliminary data.</text>
</comment>
<dbReference type="InterPro" id="IPR058209">
    <property type="entry name" value="TPR_BSK1_C"/>
</dbReference>
<dbReference type="SUPFAM" id="SSF56112">
    <property type="entry name" value="Protein kinase-like (PK-like)"/>
    <property type="match status" value="1"/>
</dbReference>
<gene>
    <name evidence="2" type="ORF">Zm00014a_013062</name>
</gene>
<dbReference type="InterPro" id="IPR011990">
    <property type="entry name" value="TPR-like_helical_dom_sf"/>
</dbReference>